<reference evidence="1" key="1">
    <citation type="journal article" date="2019" name="bioRxiv">
        <title>The Genome of the Zebra Mussel, Dreissena polymorpha: A Resource for Invasive Species Research.</title>
        <authorList>
            <person name="McCartney M.A."/>
            <person name="Auch B."/>
            <person name="Kono T."/>
            <person name="Mallez S."/>
            <person name="Zhang Y."/>
            <person name="Obille A."/>
            <person name="Becker A."/>
            <person name="Abrahante J.E."/>
            <person name="Garbe J."/>
            <person name="Badalamenti J.P."/>
            <person name="Herman A."/>
            <person name="Mangelson H."/>
            <person name="Liachko I."/>
            <person name="Sullivan S."/>
            <person name="Sone E.D."/>
            <person name="Koren S."/>
            <person name="Silverstein K.A.T."/>
            <person name="Beckman K.B."/>
            <person name="Gohl D.M."/>
        </authorList>
    </citation>
    <scope>NUCLEOTIDE SEQUENCE</scope>
    <source>
        <strain evidence="1">Duluth1</strain>
        <tissue evidence="1">Whole animal</tissue>
    </source>
</reference>
<name>A0A9D4GMQ8_DREPO</name>
<keyword evidence="2" id="KW-1185">Reference proteome</keyword>
<dbReference type="Proteomes" id="UP000828390">
    <property type="component" value="Unassembled WGS sequence"/>
</dbReference>
<evidence type="ECO:0000313" key="2">
    <source>
        <dbReference type="Proteomes" id="UP000828390"/>
    </source>
</evidence>
<gene>
    <name evidence="1" type="ORF">DPMN_121577</name>
</gene>
<evidence type="ECO:0000313" key="1">
    <source>
        <dbReference type="EMBL" id="KAH3819835.1"/>
    </source>
</evidence>
<accession>A0A9D4GMQ8</accession>
<sequence length="104" mass="11952">MIRLNTPLPSYVAGFAHLRGYLSQMSKNVTSRVFTWKTAPPPGGHFHDDWAKRKMRHPTGSHIILTKFYENWAKNVTSRVFTCFHYIHKEKTAPPTGGHVFSLI</sequence>
<dbReference type="EMBL" id="JAIWYP010000005">
    <property type="protein sequence ID" value="KAH3819835.1"/>
    <property type="molecule type" value="Genomic_DNA"/>
</dbReference>
<comment type="caution">
    <text evidence="1">The sequence shown here is derived from an EMBL/GenBank/DDBJ whole genome shotgun (WGS) entry which is preliminary data.</text>
</comment>
<protein>
    <submittedName>
        <fullName evidence="1">Uncharacterized protein</fullName>
    </submittedName>
</protein>
<dbReference type="AlphaFoldDB" id="A0A9D4GMQ8"/>
<reference evidence="1" key="2">
    <citation type="submission" date="2020-11" db="EMBL/GenBank/DDBJ databases">
        <authorList>
            <person name="McCartney M.A."/>
            <person name="Auch B."/>
            <person name="Kono T."/>
            <person name="Mallez S."/>
            <person name="Becker A."/>
            <person name="Gohl D.M."/>
            <person name="Silverstein K.A.T."/>
            <person name="Koren S."/>
            <person name="Bechman K.B."/>
            <person name="Herman A."/>
            <person name="Abrahante J.E."/>
            <person name="Garbe J."/>
        </authorList>
    </citation>
    <scope>NUCLEOTIDE SEQUENCE</scope>
    <source>
        <strain evidence="1">Duluth1</strain>
        <tissue evidence="1">Whole animal</tissue>
    </source>
</reference>
<organism evidence="1 2">
    <name type="scientific">Dreissena polymorpha</name>
    <name type="common">Zebra mussel</name>
    <name type="synonym">Mytilus polymorpha</name>
    <dbReference type="NCBI Taxonomy" id="45954"/>
    <lineage>
        <taxon>Eukaryota</taxon>
        <taxon>Metazoa</taxon>
        <taxon>Spiralia</taxon>
        <taxon>Lophotrochozoa</taxon>
        <taxon>Mollusca</taxon>
        <taxon>Bivalvia</taxon>
        <taxon>Autobranchia</taxon>
        <taxon>Heteroconchia</taxon>
        <taxon>Euheterodonta</taxon>
        <taxon>Imparidentia</taxon>
        <taxon>Neoheterodontei</taxon>
        <taxon>Myida</taxon>
        <taxon>Dreissenoidea</taxon>
        <taxon>Dreissenidae</taxon>
        <taxon>Dreissena</taxon>
    </lineage>
</organism>
<proteinExistence type="predicted"/>